<evidence type="ECO:0000313" key="3">
    <source>
        <dbReference type="EMBL" id="KAK4502374.1"/>
    </source>
</evidence>
<organism evidence="3 4">
    <name type="scientific">Zasmidium cellare</name>
    <name type="common">Wine cellar mold</name>
    <name type="synonym">Racodium cellare</name>
    <dbReference type="NCBI Taxonomy" id="395010"/>
    <lineage>
        <taxon>Eukaryota</taxon>
        <taxon>Fungi</taxon>
        <taxon>Dikarya</taxon>
        <taxon>Ascomycota</taxon>
        <taxon>Pezizomycotina</taxon>
        <taxon>Dothideomycetes</taxon>
        <taxon>Dothideomycetidae</taxon>
        <taxon>Mycosphaerellales</taxon>
        <taxon>Mycosphaerellaceae</taxon>
        <taxon>Zasmidium</taxon>
    </lineage>
</organism>
<dbReference type="PANTHER" id="PTHR42080">
    <property type="entry name" value="SRR1 DOMAIN-CONTAINING PROTEIN"/>
    <property type="match status" value="1"/>
</dbReference>
<protein>
    <recommendedName>
        <fullName evidence="2">SRR1-like domain-containing protein</fullName>
    </recommendedName>
</protein>
<reference evidence="3 4" key="1">
    <citation type="journal article" date="2023" name="G3 (Bethesda)">
        <title>A chromosome-level genome assembly of Zasmidium syzygii isolated from banana leaves.</title>
        <authorList>
            <person name="van Westerhoven A.C."/>
            <person name="Mehrabi R."/>
            <person name="Talebi R."/>
            <person name="Steentjes M.B.F."/>
            <person name="Corcolon B."/>
            <person name="Chong P.A."/>
            <person name="Kema G.H.J."/>
            <person name="Seidl M.F."/>
        </authorList>
    </citation>
    <scope>NUCLEOTIDE SEQUENCE [LARGE SCALE GENOMIC DNA]</scope>
    <source>
        <strain evidence="3 4">P124</strain>
    </source>
</reference>
<keyword evidence="4" id="KW-1185">Reference proteome</keyword>
<evidence type="ECO:0000313" key="4">
    <source>
        <dbReference type="Proteomes" id="UP001305779"/>
    </source>
</evidence>
<evidence type="ECO:0000259" key="2">
    <source>
        <dbReference type="Pfam" id="PF07985"/>
    </source>
</evidence>
<feature type="domain" description="SRR1-like" evidence="2">
    <location>
        <begin position="71"/>
        <end position="216"/>
    </location>
</feature>
<accession>A0ABR0ELB8</accession>
<name>A0ABR0ELB8_ZASCE</name>
<dbReference type="Proteomes" id="UP001305779">
    <property type="component" value="Unassembled WGS sequence"/>
</dbReference>
<dbReference type="EMBL" id="JAXOVC010000004">
    <property type="protein sequence ID" value="KAK4502374.1"/>
    <property type="molecule type" value="Genomic_DNA"/>
</dbReference>
<gene>
    <name evidence="3" type="ORF">PRZ48_005799</name>
</gene>
<evidence type="ECO:0000256" key="1">
    <source>
        <dbReference type="SAM" id="MobiDB-lite"/>
    </source>
</evidence>
<dbReference type="Pfam" id="PF07985">
    <property type="entry name" value="SRR1"/>
    <property type="match status" value="1"/>
</dbReference>
<proteinExistence type="predicted"/>
<feature type="region of interest" description="Disordered" evidence="1">
    <location>
        <begin position="1"/>
        <end position="39"/>
    </location>
</feature>
<comment type="caution">
    <text evidence="3">The sequence shown here is derived from an EMBL/GenBank/DDBJ whole genome shotgun (WGS) entry which is preliminary data.</text>
</comment>
<sequence>MPIQPADDEWTHVPAKGRRKAPPKVQPNSTNPPSRDLTVPKLQQDFNAKLKTWKASACRKALLQILDRVRPESGWVIEKAICLASGSFSRENLECRRRSMWQIVVFADMVQYLQSEGDEAANEMDIAAQEPMYTELDVEFLATLNIKALKIDTTAKVEGLGPAEDYLGQSTFVYEPFLDMNATMLDEISKADLPLYIGSSIRGLKDKTTQAGQLAKSFAQDRGMYKFPTFDVDPNIMDGMEVLWKEEHDDE</sequence>
<dbReference type="PANTHER" id="PTHR42080:SF1">
    <property type="entry name" value="SRR1-LIKE DOMAIN-CONTAINING PROTEIN"/>
    <property type="match status" value="1"/>
</dbReference>
<dbReference type="InterPro" id="IPR012942">
    <property type="entry name" value="SRR1-like"/>
</dbReference>